<dbReference type="RefSeq" id="WP_053997993.1">
    <property type="nucleotide sequence ID" value="NZ_JXMU01000003.1"/>
</dbReference>
<dbReference type="InterPro" id="IPR042242">
    <property type="entry name" value="RecO_C"/>
</dbReference>
<dbReference type="Pfam" id="PF11967">
    <property type="entry name" value="RecO_N"/>
    <property type="match status" value="1"/>
</dbReference>
<dbReference type="Pfam" id="PF02565">
    <property type="entry name" value="RecO_C"/>
    <property type="match status" value="1"/>
</dbReference>
<evidence type="ECO:0000256" key="6">
    <source>
        <dbReference type="ARBA" id="ARBA00033409"/>
    </source>
</evidence>
<dbReference type="SUPFAM" id="SSF50249">
    <property type="entry name" value="Nucleic acid-binding proteins"/>
    <property type="match status" value="1"/>
</dbReference>
<keyword evidence="4 7" id="KW-0233">DNA recombination</keyword>
<dbReference type="OrthoDB" id="9804792at2"/>
<dbReference type="GO" id="GO:0043590">
    <property type="term" value="C:bacterial nucleoid"/>
    <property type="evidence" value="ECO:0007669"/>
    <property type="project" value="TreeGrafter"/>
</dbReference>
<dbReference type="NCBIfam" id="TIGR00613">
    <property type="entry name" value="reco"/>
    <property type="match status" value="1"/>
</dbReference>
<evidence type="ECO:0000313" key="10">
    <source>
        <dbReference type="Proteomes" id="UP000038011"/>
    </source>
</evidence>
<dbReference type="Proteomes" id="UP000038011">
    <property type="component" value="Unassembled WGS sequence"/>
</dbReference>
<dbReference type="EMBL" id="JXMU01000003">
    <property type="protein sequence ID" value="KPB02370.1"/>
    <property type="molecule type" value="Genomic_DNA"/>
</dbReference>
<gene>
    <name evidence="7" type="primary">recO</name>
    <name evidence="9" type="ORF">SU32_03720</name>
</gene>
<evidence type="ECO:0000313" key="9">
    <source>
        <dbReference type="EMBL" id="KPB02370.1"/>
    </source>
</evidence>
<comment type="similarity">
    <text evidence="1 7">Belongs to the RecO family.</text>
</comment>
<keyword evidence="10" id="KW-1185">Reference proteome</keyword>
<organism evidence="9 10">
    <name type="scientific">Ahrensia marina</name>
    <dbReference type="NCBI Taxonomy" id="1514904"/>
    <lineage>
        <taxon>Bacteria</taxon>
        <taxon>Pseudomonadati</taxon>
        <taxon>Pseudomonadota</taxon>
        <taxon>Alphaproteobacteria</taxon>
        <taxon>Hyphomicrobiales</taxon>
        <taxon>Ahrensiaceae</taxon>
        <taxon>Ahrensia</taxon>
    </lineage>
</organism>
<dbReference type="InterPro" id="IPR022572">
    <property type="entry name" value="DNA_rep/recomb_RecO_N"/>
</dbReference>
<evidence type="ECO:0000256" key="7">
    <source>
        <dbReference type="HAMAP-Rule" id="MF_00201"/>
    </source>
</evidence>
<evidence type="ECO:0000259" key="8">
    <source>
        <dbReference type="Pfam" id="PF11967"/>
    </source>
</evidence>
<dbReference type="Gene3D" id="2.40.50.140">
    <property type="entry name" value="Nucleic acid-binding proteins"/>
    <property type="match status" value="1"/>
</dbReference>
<sequence>MEWRDEGIIIGCKKHGETSLIVELMTPKHGRHLGLVRGGRSRKMQPFLQPGNRVEAVWRARIDEHLGTYQIEPVEMTAAKLMESAMGVNAIQLLGSHLRLLPERDPHEAMYSALEVLLEHLDQPEIAGPLMVKFEMRLLDELGFGLDLSCCAGSGVRDNLVYISPKSGQAVSAEAGAPWKDKLLPLPQFLMKTSNRECSVGDLADAFYMLGFFFDRDIYYPRGVKPPESRVGFLHAATKKWPVT</sequence>
<evidence type="ECO:0000256" key="5">
    <source>
        <dbReference type="ARBA" id="ARBA00023204"/>
    </source>
</evidence>
<dbReference type="InterPro" id="IPR003717">
    <property type="entry name" value="RecO"/>
</dbReference>
<proteinExistence type="inferred from homology"/>
<dbReference type="SUPFAM" id="SSF57863">
    <property type="entry name" value="ArfGap/RecO-like zinc finger"/>
    <property type="match status" value="1"/>
</dbReference>
<feature type="domain" description="DNA replication/recombination mediator RecO N-terminal" evidence="8">
    <location>
        <begin position="1"/>
        <end position="74"/>
    </location>
</feature>
<dbReference type="HAMAP" id="MF_00201">
    <property type="entry name" value="RecO"/>
    <property type="match status" value="1"/>
</dbReference>
<evidence type="ECO:0000256" key="3">
    <source>
        <dbReference type="ARBA" id="ARBA00022763"/>
    </source>
</evidence>
<evidence type="ECO:0000256" key="4">
    <source>
        <dbReference type="ARBA" id="ARBA00023172"/>
    </source>
</evidence>
<name>A0A0M9GP54_9HYPH</name>
<dbReference type="GO" id="GO:0006310">
    <property type="term" value="P:DNA recombination"/>
    <property type="evidence" value="ECO:0007669"/>
    <property type="project" value="UniProtKB-UniRule"/>
</dbReference>
<comment type="function">
    <text evidence="7">Involved in DNA repair and RecF pathway recombination.</text>
</comment>
<evidence type="ECO:0000256" key="1">
    <source>
        <dbReference type="ARBA" id="ARBA00007452"/>
    </source>
</evidence>
<comment type="caution">
    <text evidence="9">The sequence shown here is derived from an EMBL/GenBank/DDBJ whole genome shotgun (WGS) entry which is preliminary data.</text>
</comment>
<dbReference type="PATRIC" id="fig|1514904.3.peg.2457"/>
<dbReference type="InterPro" id="IPR037278">
    <property type="entry name" value="ARFGAP/RecO"/>
</dbReference>
<evidence type="ECO:0000256" key="2">
    <source>
        <dbReference type="ARBA" id="ARBA00021310"/>
    </source>
</evidence>
<dbReference type="Gene3D" id="1.20.1440.120">
    <property type="entry name" value="Recombination protein O, C-terminal domain"/>
    <property type="match status" value="1"/>
</dbReference>
<dbReference type="GO" id="GO:0006302">
    <property type="term" value="P:double-strand break repair"/>
    <property type="evidence" value="ECO:0007669"/>
    <property type="project" value="TreeGrafter"/>
</dbReference>
<dbReference type="PANTHER" id="PTHR33991:SF1">
    <property type="entry name" value="DNA REPAIR PROTEIN RECO"/>
    <property type="match status" value="1"/>
</dbReference>
<accession>A0A0M9GP54</accession>
<dbReference type="AlphaFoldDB" id="A0A0M9GP54"/>
<dbReference type="PANTHER" id="PTHR33991">
    <property type="entry name" value="DNA REPAIR PROTEIN RECO"/>
    <property type="match status" value="1"/>
</dbReference>
<dbReference type="STRING" id="1514904.SU32_03720"/>
<keyword evidence="3 7" id="KW-0227">DNA damage</keyword>
<dbReference type="InterPro" id="IPR012340">
    <property type="entry name" value="NA-bd_OB-fold"/>
</dbReference>
<keyword evidence="5 7" id="KW-0234">DNA repair</keyword>
<protein>
    <recommendedName>
        <fullName evidence="2 7">DNA repair protein RecO</fullName>
    </recommendedName>
    <alternativeName>
        <fullName evidence="6 7">Recombination protein O</fullName>
    </alternativeName>
</protein>
<reference evidence="9 10" key="1">
    <citation type="submission" date="2015-01" db="EMBL/GenBank/DDBJ databases">
        <title>Ahrensia donghaiensis sp. nov., a novel dimethylsulphoniopropionate-cleavage bacterium isolated from seawater and emended descriptions of the genus Ahrensia and Ahrensia kielensis.</title>
        <authorList>
            <person name="Liu J."/>
        </authorList>
    </citation>
    <scope>NUCLEOTIDE SEQUENCE [LARGE SCALE GENOMIC DNA]</scope>
    <source>
        <strain evidence="9 10">LZD062</strain>
    </source>
</reference>